<keyword evidence="3" id="KW-0411">Iron-sulfur</keyword>
<comment type="caution">
    <text evidence="5">The sequence shown here is derived from an EMBL/GenBank/DDBJ whole genome shotgun (WGS) entry which is preliminary data.</text>
</comment>
<dbReference type="InterPro" id="IPR017896">
    <property type="entry name" value="4Fe4S_Fe-S-bd"/>
</dbReference>
<keyword evidence="1" id="KW-0479">Metal-binding</keyword>
<dbReference type="PROSITE" id="PS51379">
    <property type="entry name" value="4FE4S_FER_2"/>
    <property type="match status" value="2"/>
</dbReference>
<evidence type="ECO:0000256" key="1">
    <source>
        <dbReference type="ARBA" id="ARBA00022723"/>
    </source>
</evidence>
<dbReference type="PROSITE" id="PS00198">
    <property type="entry name" value="4FE4S_FER_1"/>
    <property type="match status" value="2"/>
</dbReference>
<evidence type="ECO:0000313" key="6">
    <source>
        <dbReference type="Proteomes" id="UP000229317"/>
    </source>
</evidence>
<dbReference type="AlphaFoldDB" id="A0A2H0KTZ4"/>
<dbReference type="Pfam" id="PF17179">
    <property type="entry name" value="Fer4_22"/>
    <property type="match status" value="1"/>
</dbReference>
<gene>
    <name evidence="5" type="ORF">COV84_00010</name>
</gene>
<dbReference type="PANTHER" id="PTHR40447:SF1">
    <property type="entry name" value="ANAEROBIC SULFITE REDUCTASE SUBUNIT A"/>
    <property type="match status" value="1"/>
</dbReference>
<dbReference type="GO" id="GO:0046872">
    <property type="term" value="F:metal ion binding"/>
    <property type="evidence" value="ECO:0007669"/>
    <property type="project" value="UniProtKB-KW"/>
</dbReference>
<feature type="domain" description="4Fe-4S ferredoxin-type" evidence="4">
    <location>
        <begin position="325"/>
        <end position="353"/>
    </location>
</feature>
<protein>
    <recommendedName>
        <fullName evidence="4">4Fe-4S ferredoxin-type domain-containing protein</fullName>
    </recommendedName>
</protein>
<evidence type="ECO:0000256" key="3">
    <source>
        <dbReference type="ARBA" id="ARBA00023014"/>
    </source>
</evidence>
<dbReference type="SUPFAM" id="SSF46548">
    <property type="entry name" value="alpha-helical ferredoxin"/>
    <property type="match status" value="1"/>
</dbReference>
<dbReference type="Proteomes" id="UP000229317">
    <property type="component" value="Unassembled WGS sequence"/>
</dbReference>
<dbReference type="PANTHER" id="PTHR40447">
    <property type="entry name" value="ANAEROBIC SULFITE REDUCTASE SUBUNIT A"/>
    <property type="match status" value="1"/>
</dbReference>
<accession>A0A2H0KTZ4</accession>
<dbReference type="InterPro" id="IPR009051">
    <property type="entry name" value="Helical_ferredxn"/>
</dbReference>
<evidence type="ECO:0000256" key="2">
    <source>
        <dbReference type="ARBA" id="ARBA00023004"/>
    </source>
</evidence>
<dbReference type="GO" id="GO:0051536">
    <property type="term" value="F:iron-sulfur cluster binding"/>
    <property type="evidence" value="ECO:0007669"/>
    <property type="project" value="UniProtKB-KW"/>
</dbReference>
<evidence type="ECO:0000313" key="5">
    <source>
        <dbReference type="EMBL" id="PIQ75631.1"/>
    </source>
</evidence>
<reference evidence="5 6" key="1">
    <citation type="submission" date="2017-09" db="EMBL/GenBank/DDBJ databases">
        <title>Depth-based differentiation of microbial function through sediment-hosted aquifers and enrichment of novel symbionts in the deep terrestrial subsurface.</title>
        <authorList>
            <person name="Probst A.J."/>
            <person name="Ladd B."/>
            <person name="Jarett J.K."/>
            <person name="Geller-Mcgrath D.E."/>
            <person name="Sieber C.M."/>
            <person name="Emerson J.B."/>
            <person name="Anantharaman K."/>
            <person name="Thomas B.C."/>
            <person name="Malmstrom R."/>
            <person name="Stieglmeier M."/>
            <person name="Klingl A."/>
            <person name="Woyke T."/>
            <person name="Ryan C.M."/>
            <person name="Banfield J.F."/>
        </authorList>
    </citation>
    <scope>NUCLEOTIDE SEQUENCE [LARGE SCALE GENOMIC DNA]</scope>
    <source>
        <strain evidence="5">CG11_big_fil_rev_8_21_14_0_20_40_15</strain>
    </source>
</reference>
<name>A0A2H0KTZ4_9BACT</name>
<dbReference type="Gene3D" id="1.10.1060.10">
    <property type="entry name" value="Alpha-helical ferredoxin"/>
    <property type="match status" value="1"/>
</dbReference>
<organism evidence="5 6">
    <name type="scientific">Candidatus Portnoybacteria bacterium CG11_big_fil_rev_8_21_14_0_20_40_15</name>
    <dbReference type="NCBI Taxonomy" id="1974817"/>
    <lineage>
        <taxon>Bacteria</taxon>
        <taxon>Candidatus Portnoyibacteriota</taxon>
    </lineage>
</organism>
<keyword evidence="2" id="KW-0408">Iron</keyword>
<feature type="domain" description="4Fe-4S ferredoxin-type" evidence="4">
    <location>
        <begin position="222"/>
        <end position="254"/>
    </location>
</feature>
<proteinExistence type="predicted"/>
<dbReference type="InterPro" id="IPR017900">
    <property type="entry name" value="4Fe4S_Fe_S_CS"/>
</dbReference>
<dbReference type="EMBL" id="PCVO01000001">
    <property type="protein sequence ID" value="PIQ75631.1"/>
    <property type="molecule type" value="Genomic_DNA"/>
</dbReference>
<sequence>MLTRQKLEDFILFLKKKQWEVFGTQKLNGALTIDSIKNPEDLKLESGLPFFSFKRFFVPEKETLFEYKNQNLKIDLLSKKDVAIFGINLLDLKAVLLYDQVFEKDPYYQARRRHILIVGHSLIPDLPQNIFEQTFEEDILEHLSFDIFLASLNNPTQPPLRLRGGEEGLEYAVFTGSPLGQKILNEFGYKDYINIQFSGPVREGKLDERMLKLKDKLENKHNQKIWDELGKRCIECGKCTIVCPTCFCFRIDDQAELGPASGQKAEQNSSYGTRQRCWDSCYWQEFSEVAGGASPSAGGEGQGYKFLKNTAERIHFWYFHKFARLPDEFNFMGCVGCRRCAAVCPVGIDIAEVLKSIENS</sequence>
<evidence type="ECO:0000259" key="4">
    <source>
        <dbReference type="PROSITE" id="PS51379"/>
    </source>
</evidence>